<organism evidence="2 3">
    <name type="scientific">Cyphellophora attinorum</name>
    <dbReference type="NCBI Taxonomy" id="1664694"/>
    <lineage>
        <taxon>Eukaryota</taxon>
        <taxon>Fungi</taxon>
        <taxon>Dikarya</taxon>
        <taxon>Ascomycota</taxon>
        <taxon>Pezizomycotina</taxon>
        <taxon>Eurotiomycetes</taxon>
        <taxon>Chaetothyriomycetidae</taxon>
        <taxon>Chaetothyriales</taxon>
        <taxon>Cyphellophoraceae</taxon>
        <taxon>Cyphellophora</taxon>
    </lineage>
</organism>
<reference evidence="2 3" key="1">
    <citation type="submission" date="2015-06" db="EMBL/GenBank/DDBJ databases">
        <title>Draft genome of the ant-associated black yeast Phialophora attae CBS 131958.</title>
        <authorList>
            <person name="Moreno L.F."/>
            <person name="Stielow B.J."/>
            <person name="de Hoog S."/>
            <person name="Vicente V.A."/>
            <person name="Weiss V.A."/>
            <person name="de Vries M."/>
            <person name="Cruz L.M."/>
            <person name="Souza E.M."/>
        </authorList>
    </citation>
    <scope>NUCLEOTIDE SEQUENCE [LARGE SCALE GENOMIC DNA]</scope>
    <source>
        <strain evidence="2 3">CBS 131958</strain>
    </source>
</reference>
<dbReference type="VEuPathDB" id="FungiDB:AB675_8713"/>
<dbReference type="InterPro" id="IPR045862">
    <property type="entry name" value="Trf4-like"/>
</dbReference>
<dbReference type="GO" id="GO:0043634">
    <property type="term" value="P:polyadenylation-dependent ncRNA catabolic process"/>
    <property type="evidence" value="ECO:0007669"/>
    <property type="project" value="TreeGrafter"/>
</dbReference>
<dbReference type="EMBL" id="LFJN01000003">
    <property type="protein sequence ID" value="KPI44620.1"/>
    <property type="molecule type" value="Genomic_DNA"/>
</dbReference>
<dbReference type="InterPro" id="IPR054708">
    <property type="entry name" value="MTPAP-like_central"/>
</dbReference>
<comment type="caution">
    <text evidence="2">The sequence shown here is derived from an EMBL/GenBank/DDBJ whole genome shotgun (WGS) entry which is preliminary data.</text>
</comment>
<accession>A0A0N1HFM9</accession>
<dbReference type="GO" id="GO:1990817">
    <property type="term" value="F:poly(A) RNA polymerase activity"/>
    <property type="evidence" value="ECO:0007669"/>
    <property type="project" value="InterPro"/>
</dbReference>
<dbReference type="PANTHER" id="PTHR23092:SF50">
    <property type="entry name" value="MTF2-LIKE C-TERMINAL DOMAIN-CONTAINING PROTEIN"/>
    <property type="match status" value="1"/>
</dbReference>
<dbReference type="Gene3D" id="3.30.460.10">
    <property type="entry name" value="Beta Polymerase, domain 2"/>
    <property type="match status" value="1"/>
</dbReference>
<dbReference type="InterPro" id="IPR043519">
    <property type="entry name" value="NT_sf"/>
</dbReference>
<keyword evidence="3" id="KW-1185">Reference proteome</keyword>
<gene>
    <name evidence="2" type="ORF">AB675_8713</name>
</gene>
<proteinExistence type="predicted"/>
<evidence type="ECO:0000313" key="3">
    <source>
        <dbReference type="Proteomes" id="UP000038010"/>
    </source>
</evidence>
<sequence>MPGCRHRLQLLIASIRVRVDARHYHVRADRNLSPAQSTENRLKDEYAALIDPKDLRGTLESIRGANRANVIRKIGDTTERLSLPELEGIALEKPSKDALAIRRVESRLQRAERQEQRSRELRDPRNLDDALNRFQLHADRRRSRKGIPPNLLKSIMRRQKQQIEGLALLGVKGEASQKSLANDMGSEKRPAGMAPRLLPDWRHDRSLHIHRRAPWLRSLVDSDGGPRKVSHERLLTEIQAFEDFITPSAAEESAAEQAFADFQRMLQPLRPELDAELIGSRASGLASALSDIDINVRVRGQERYDTYEDREGALQLLSTVWKNLHNQVYRKTFSPMNYVSRPKVPILKLWHTNTGLRMDVQSSNGAFNSLVYIKSYQREFQQSSGYFWY</sequence>
<evidence type="ECO:0000259" key="1">
    <source>
        <dbReference type="Pfam" id="PF22600"/>
    </source>
</evidence>
<dbReference type="GeneID" id="28741063"/>
<name>A0A0N1HFM9_9EURO</name>
<dbReference type="GO" id="GO:0031499">
    <property type="term" value="C:TRAMP complex"/>
    <property type="evidence" value="ECO:0007669"/>
    <property type="project" value="TreeGrafter"/>
</dbReference>
<protein>
    <recommendedName>
        <fullName evidence="1">Poly(A) RNA polymerase mitochondrial-like central palm domain-containing protein</fullName>
    </recommendedName>
</protein>
<feature type="domain" description="Poly(A) RNA polymerase mitochondrial-like central palm" evidence="1">
    <location>
        <begin position="236"/>
        <end position="364"/>
    </location>
</feature>
<evidence type="ECO:0000313" key="2">
    <source>
        <dbReference type="EMBL" id="KPI44620.1"/>
    </source>
</evidence>
<dbReference type="GO" id="GO:0003729">
    <property type="term" value="F:mRNA binding"/>
    <property type="evidence" value="ECO:0007669"/>
    <property type="project" value="TreeGrafter"/>
</dbReference>
<dbReference type="GO" id="GO:0005730">
    <property type="term" value="C:nucleolus"/>
    <property type="evidence" value="ECO:0007669"/>
    <property type="project" value="TreeGrafter"/>
</dbReference>
<dbReference type="AlphaFoldDB" id="A0A0N1HFM9"/>
<dbReference type="SUPFAM" id="SSF81301">
    <property type="entry name" value="Nucleotidyltransferase"/>
    <property type="match status" value="1"/>
</dbReference>
<dbReference type="PANTHER" id="PTHR23092">
    <property type="entry name" value="POLY(A) RNA POLYMERASE"/>
    <property type="match status" value="1"/>
</dbReference>
<dbReference type="Pfam" id="PF22600">
    <property type="entry name" value="MTPAP-like_central"/>
    <property type="match status" value="1"/>
</dbReference>
<dbReference type="GO" id="GO:0010605">
    <property type="term" value="P:negative regulation of macromolecule metabolic process"/>
    <property type="evidence" value="ECO:0007669"/>
    <property type="project" value="UniProtKB-ARBA"/>
</dbReference>
<dbReference type="GO" id="GO:0031123">
    <property type="term" value="P:RNA 3'-end processing"/>
    <property type="evidence" value="ECO:0007669"/>
    <property type="project" value="TreeGrafter"/>
</dbReference>
<dbReference type="Proteomes" id="UP000038010">
    <property type="component" value="Unassembled WGS sequence"/>
</dbReference>
<dbReference type="RefSeq" id="XP_018004583.1">
    <property type="nucleotide sequence ID" value="XM_018149183.1"/>
</dbReference>